<dbReference type="InterPro" id="IPR013783">
    <property type="entry name" value="Ig-like_fold"/>
</dbReference>
<dbReference type="PANTHER" id="PTHR45912">
    <property type="entry name" value="CILIA- AND FLAGELLA-ASSOCIATED PROTEIN 47"/>
    <property type="match status" value="1"/>
</dbReference>
<dbReference type="VEuPathDB" id="TriTrypDB:Lsey_0179_0070"/>
<evidence type="ECO:0008006" key="12">
    <source>
        <dbReference type="Google" id="ProtNLM"/>
    </source>
</evidence>
<dbReference type="GO" id="GO:0005737">
    <property type="term" value="C:cytoplasm"/>
    <property type="evidence" value="ECO:0007669"/>
    <property type="project" value="UniProtKB-SubCell"/>
</dbReference>
<organism evidence="10 11">
    <name type="scientific">Leptomonas seymouri</name>
    <dbReference type="NCBI Taxonomy" id="5684"/>
    <lineage>
        <taxon>Eukaryota</taxon>
        <taxon>Discoba</taxon>
        <taxon>Euglenozoa</taxon>
        <taxon>Kinetoplastea</taxon>
        <taxon>Metakinetoplastina</taxon>
        <taxon>Trypanosomatida</taxon>
        <taxon>Trypanosomatidae</taxon>
        <taxon>Leishmaniinae</taxon>
        <taxon>Leptomonas</taxon>
    </lineage>
</organism>
<feature type="domain" description="Cilia- and flagella-associated protein 47" evidence="8">
    <location>
        <begin position="1461"/>
        <end position="1668"/>
    </location>
</feature>
<dbReference type="Pfam" id="PF14874">
    <property type="entry name" value="PapD-like"/>
    <property type="match status" value="1"/>
</dbReference>
<feature type="region of interest" description="Disordered" evidence="6">
    <location>
        <begin position="1517"/>
        <end position="1553"/>
    </location>
</feature>
<dbReference type="GO" id="GO:0005929">
    <property type="term" value="C:cilium"/>
    <property type="evidence" value="ECO:0007669"/>
    <property type="project" value="UniProtKB-SubCell"/>
</dbReference>
<comment type="subcellular location">
    <subcellularLocation>
        <location evidence="1">Cell projection</location>
        <location evidence="1">Cilium</location>
    </subcellularLocation>
    <subcellularLocation>
        <location evidence="2">Cytoplasm</location>
    </subcellularLocation>
</comment>
<feature type="compositionally biased region" description="Polar residues" evidence="6">
    <location>
        <begin position="1527"/>
        <end position="1537"/>
    </location>
</feature>
<keyword evidence="4" id="KW-0969">Cilium</keyword>
<feature type="region of interest" description="Disordered" evidence="6">
    <location>
        <begin position="1163"/>
        <end position="1207"/>
    </location>
</feature>
<evidence type="ECO:0000256" key="5">
    <source>
        <dbReference type="ARBA" id="ARBA00023273"/>
    </source>
</evidence>
<reference evidence="10 11" key="1">
    <citation type="journal article" date="2015" name="PLoS Pathog.">
        <title>Leptomonas seymouri: Adaptations to the Dixenous Life Cycle Analyzed by Genome Sequencing, Transcriptome Profiling and Co-infection with Leishmania donovani.</title>
        <authorList>
            <person name="Kraeva N."/>
            <person name="Butenko A."/>
            <person name="Hlavacova J."/>
            <person name="Kostygov A."/>
            <person name="Myskova J."/>
            <person name="Grybchuk D."/>
            <person name="Lestinova T."/>
            <person name="Votypka J."/>
            <person name="Volf P."/>
            <person name="Opperdoes F."/>
            <person name="Flegontov P."/>
            <person name="Lukes J."/>
            <person name="Yurchenko V."/>
        </authorList>
    </citation>
    <scope>NUCLEOTIDE SEQUENCE [LARGE SCALE GENOMIC DNA]</scope>
    <source>
        <strain evidence="10 11">ATCC 30220</strain>
    </source>
</reference>
<feature type="domain" description="CFAP47-like immunoglobulin-like" evidence="9">
    <location>
        <begin position="2679"/>
        <end position="2788"/>
    </location>
</feature>
<dbReference type="OrthoDB" id="10060824at2759"/>
<protein>
    <recommendedName>
        <fullName evidence="12">Abnormal spindle-like microcephaly-associated protein ASH domain-containing protein</fullName>
    </recommendedName>
</protein>
<dbReference type="OMA" id="PMTNEAK"/>
<dbReference type="InterPro" id="IPR056343">
    <property type="entry name" value="CFAP47_dom"/>
</dbReference>
<evidence type="ECO:0000256" key="2">
    <source>
        <dbReference type="ARBA" id="ARBA00004496"/>
    </source>
</evidence>
<dbReference type="InterPro" id="IPR058952">
    <property type="entry name" value="Ig_CFAP47"/>
</dbReference>
<dbReference type="Gene3D" id="2.60.40.10">
    <property type="entry name" value="Immunoglobulins"/>
    <property type="match status" value="7"/>
</dbReference>
<dbReference type="Proteomes" id="UP000038009">
    <property type="component" value="Unassembled WGS sequence"/>
</dbReference>
<feature type="domain" description="HYDIN/VesB/CFA65-like Ig-like" evidence="7">
    <location>
        <begin position="429"/>
        <end position="517"/>
    </location>
</feature>
<keyword evidence="3" id="KW-0963">Cytoplasm</keyword>
<dbReference type="Pfam" id="PF24529">
    <property type="entry name" value="CFAP47"/>
    <property type="match status" value="1"/>
</dbReference>
<accession>A0A0N0P544</accession>
<evidence type="ECO:0000313" key="11">
    <source>
        <dbReference type="Proteomes" id="UP000038009"/>
    </source>
</evidence>
<dbReference type="EMBL" id="LJSK01000179">
    <property type="protein sequence ID" value="KPI85567.1"/>
    <property type="molecule type" value="Genomic_DNA"/>
</dbReference>
<dbReference type="Pfam" id="PF22544">
    <property type="entry name" value="HYDIN_VesB_CFA65-like_Ig"/>
    <property type="match status" value="1"/>
</dbReference>
<name>A0A0N0P544_LEPSE</name>
<dbReference type="InterPro" id="IPR053879">
    <property type="entry name" value="HYDIN_VesB_CFA65-like_Ig"/>
</dbReference>
<dbReference type="PANTHER" id="PTHR45912:SF3">
    <property type="entry name" value="CILIA- AND FLAGELLA-ASSOCIATED PROTEIN 47"/>
    <property type="match status" value="1"/>
</dbReference>
<evidence type="ECO:0000313" key="10">
    <source>
        <dbReference type="EMBL" id="KPI85567.1"/>
    </source>
</evidence>
<dbReference type="Pfam" id="PF26579">
    <property type="entry name" value="Ig_CFAP47"/>
    <property type="match status" value="1"/>
</dbReference>
<evidence type="ECO:0000259" key="7">
    <source>
        <dbReference type="Pfam" id="PF22544"/>
    </source>
</evidence>
<feature type="region of interest" description="Disordered" evidence="6">
    <location>
        <begin position="1"/>
        <end position="23"/>
    </location>
</feature>
<proteinExistence type="predicted"/>
<evidence type="ECO:0000256" key="4">
    <source>
        <dbReference type="ARBA" id="ARBA00023069"/>
    </source>
</evidence>
<comment type="caution">
    <text evidence="10">The sequence shown here is derived from an EMBL/GenBank/DDBJ whole genome shotgun (WGS) entry which is preliminary data.</text>
</comment>
<evidence type="ECO:0000259" key="8">
    <source>
        <dbReference type="Pfam" id="PF24529"/>
    </source>
</evidence>
<feature type="compositionally biased region" description="Low complexity" evidence="6">
    <location>
        <begin position="1174"/>
        <end position="1200"/>
    </location>
</feature>
<keyword evidence="11" id="KW-1185">Reference proteome</keyword>
<evidence type="ECO:0000256" key="3">
    <source>
        <dbReference type="ARBA" id="ARBA00022490"/>
    </source>
</evidence>
<keyword evidence="5" id="KW-0966">Cell projection</keyword>
<evidence type="ECO:0000259" key="9">
    <source>
        <dbReference type="Pfam" id="PF26579"/>
    </source>
</evidence>
<dbReference type="GO" id="GO:0060271">
    <property type="term" value="P:cilium assembly"/>
    <property type="evidence" value="ECO:0007669"/>
    <property type="project" value="TreeGrafter"/>
</dbReference>
<gene>
    <name evidence="10" type="ORF">ABL78_5374</name>
</gene>
<evidence type="ECO:0000256" key="1">
    <source>
        <dbReference type="ARBA" id="ARBA00004138"/>
    </source>
</evidence>
<sequence length="2901" mass="313217">MPAQLAHTAPAHHGKASIAKKSNLAKRGTATAAAATATTTARATAVGPNFSSTSVSSRVVVTPSLAEFINYDVDTSYVMPIEVRNRTEEILTFRFVAPARHPTIFRLLNPASVRVAPGLAHMLEVEFSTHQAEDYEDVMAVLSSDGGRVEVPLSACRVPQLELPSLVDFGKVEQQHSAQTRTLTLLNRGRKDAEVSFVIMPSTNETRSPPRGIALSSSTVVAAAQSRTTVNIELNAHPPGTYLWKIAVEMDGQRLPALLEVAAEVLDCRSRLIDPRTHEEVVSFEFEETYAGNTKVHQLEVVNGGSQAISFAIQTAHTLSDDGVTPFHFKPSEGRLPPQGRQLVTVQFCPVLQPRRTGWSTSVAKPAASTAAATAATTSSVGSGGKDSENTAEQRRYEALFSLLFVETEQTQSFRLVGTSCETLVQLFTSAIDFGTCVMKGSKQSSLVITNAVAHLPMRFELRPPSHFSVAPARGVVAAGGTIEVKVEFHPRRLGPYDEPLTLKANNTVTRTIALRGTSVHRMTDDAAKLTSANAAARTARHERALSEAAVPTAVDLGMIPGEGLTPPAPPRKVPPSVLQADGGGPRARQSNHVAPPVFGARSLVKRRFHTTPSTAHERHECKRELTPMEVLNVVLPLKALDFGRVTVHADVVSSLYVFNGTTASIFAAIPTDADGLVTVDPPSQVVPAQRMAQFDIHLCSHTVQTFQQAMRVAINQQHFMRFNIQAEVVPVEVTLSQKEVHMALLGQAEDPVCTAQVTMANSGNCAASYRWLLPAACEFDVEPRSGLLEAGEQRSVLLRFCPAVGTSQAECEAKLEVEGAVGNKVLSLVGTVVATKCVWGPSAQMTVQESAIGPSSKDGAAISGVLALGQIAAGVPTTGTLVLANKGKTNAYFSMGRLPPWITVTPSQGRVCTGEAEELTVRVRQSVAGTVAHTVECMVVGMRKPLTVHVVATVVAPPLIVMSGGKEQSEVLLRFGEVYVGCPQSRSVVLHNTMDVAAAVSINLESCRQYSLDSAVMDPDESECLTGSDVMGGGEPIRRSNALSRMQSILSLSAAEAASSSAGALVSVATAVPPTIQRASIVVVPPGADYALRLSYNPLKSTETMRCAVRWHQIGADDLHPLPPFMLEAAAQRPPVVLSASLLAFAPVVVGQRPPPRVLYVRRGKESGGSGGVVSIVEGKSPSNSNSSGSTAVGGTASSRQRQPVSWRLQRKDNVPNILVEPSRGLLHPGEDEQAVTLTFLPTTAGKLHTLLELKVGDEARHDGNALGDNDAPCSVCEVTASAIDPRVRSNTAALMFPAVPLGVAVQTTVLLYNEGYDVIHVEYTGSCAPPLEVSFPEGHVMGSAPRDKLPVTLTFCSPIPITVRSSIRLSTDAGGFVDIDICGSAINSIVATEMFVSYVTATPAITASPDTPYTWEEDGAGPFDDGNKGYSDATGAGRILFALTPSERAMVRGMSAHDLIDVVEAKVDWEGEKEWLTAWWNVYVCRAPVNDIIEAMQLSRGGLIADMIGQFTGTRPRRTEAESPATANAAVSATTPRVAGRRKTGHAAEPPQGVASTVVEVALASAPHAVPKELRSLDTLVNYLRSCGGCLSDIELPYLLPLDAYVEYMTEHQREALEREVQQLEASVAAGGVEESALAAAFLLRATASWLTMMRECLRLFYVSQVRSTTITAPSALKECWAAAPFLRTLSRSNIYSEDESLLLRWVETATMTFAKTDKTDLHDKLRVVAPLQRLEDLRDARRLLSVVMTYFPALVTQVREGLMDAMVTAAALGVTGGVAHEPVAIAAVLMNVLHLLGVPGLPTPTAFVSATPTCIVLLLTHLYLYLPKFATSTPVRFSGRALTTLTESISVENTTAEQRHYRVLLPASTPFHPSVEELVVSPHSSAALTFTVVPRTQRPLEGHCALIDCSAQVPPAERTPFVFLLTATPTAEPLRTIRITTPLYEALQSELQIENPFPVNCVVSLRVSQTRLPPAAHESDAAKITAMPWLDEDRESCWRSTHDAPFVVTSDVLSLRLGETTRLPFSFLPLSRGTYRLQLTFQEETEGEFTYAVEATCGWPKPTDAGLELRVEQGEQCVSSLSVKNFNAALERCLKVYEDRAHRTQRTDLSHLLSEATYSVYFVNDRMEGPNPFFTPDSSSYLSPMNSAASGMLPFTFSPQNVGTYRTNVLLISAAEVRLLRLVGECVPKGDSRELQFMCPARQSIAQQITLTNNTADDWLFTATLDGSPHFSGPHDVRVPSGRSKDYTVKYSPTWITTDNDVASLVLLNGTTGQKHTYTLQGKAEPPLSEGIINIDCRAREHETVELMVPNIVSQDATYIVDVDLAYCEGESPMLVIPRASMRRYAIQVKPTVGGDYTGRVTFTSPYGRYVWYAVQLHVDPPEKEGTVELKTDVRTSMVAEVTVTNPLDTPLIFKAQRYGAGLYGANTFKLGPKAASTYSVMFVPTQAGESMGRLSLISDSVGEFWYELRMKVTEAEPEPLPFATTPLGLKQIMQVHLPNRTNANCVLTVESTNPDTFNTATPARVVLLANSETVVDLVYVPNMVGIEQKAIVTLRHPELGCWRYACTGTGAPPLPAEPLTCSSTVGATSYVTIPFVNILREDTALDVRLKNAPSAFSLRTVPSALVPAGASAPITIAFTPTLVQRYNAVVEVRPQVGKAGSGYDMVWAYPVQGFCEYRQLTPPLQLRCAARTKWEDKVYLHAPGMTPELADGVTLSFEVDANQSYRDTAVSSVTCELTMPSPYPDGFEVQVKFIPLRPFIGLGWIAIQGVDGGVWRYRVQFEATAATPDDTVVLHGEYKETTSAAFDLYNVFPYRSPFFAYFTAESSKDLSVAPTHGVLLPFVPGQRGAATATSIQLTVKPSSRIPQVEGTLVVDTDDMQWIFRVVAKLGHQVRATN</sequence>
<evidence type="ECO:0000256" key="6">
    <source>
        <dbReference type="SAM" id="MobiDB-lite"/>
    </source>
</evidence>